<dbReference type="Proteomes" id="UP000054843">
    <property type="component" value="Unassembled WGS sequence"/>
</dbReference>
<feature type="domain" description="C2H2-type" evidence="6">
    <location>
        <begin position="240"/>
        <end position="265"/>
    </location>
</feature>
<dbReference type="InterPro" id="IPR036236">
    <property type="entry name" value="Znf_C2H2_sf"/>
</dbReference>
<protein>
    <submittedName>
        <fullName evidence="7">Krueppel-like factor 2</fullName>
    </submittedName>
</protein>
<dbReference type="OrthoDB" id="4748970at2759"/>
<accession>A0A0V1N5I4</accession>
<dbReference type="SMART" id="SM00355">
    <property type="entry name" value="ZnF_C2H2"/>
    <property type="match status" value="3"/>
</dbReference>
<dbReference type="EMBL" id="JYDO01000008">
    <property type="protein sequence ID" value="KRZ79167.1"/>
    <property type="molecule type" value="Genomic_DNA"/>
</dbReference>
<evidence type="ECO:0000313" key="7">
    <source>
        <dbReference type="EMBL" id="KRZ79167.1"/>
    </source>
</evidence>
<dbReference type="STRING" id="268474.A0A0V1N5I4"/>
<dbReference type="Pfam" id="PF00096">
    <property type="entry name" value="zf-C2H2"/>
    <property type="match status" value="3"/>
</dbReference>
<name>A0A0V1N5I4_9BILA</name>
<evidence type="ECO:0000256" key="4">
    <source>
        <dbReference type="PROSITE-ProRule" id="PRU00042"/>
    </source>
</evidence>
<dbReference type="GO" id="GO:0008270">
    <property type="term" value="F:zinc ion binding"/>
    <property type="evidence" value="ECO:0007669"/>
    <property type="project" value="UniProtKB-KW"/>
</dbReference>
<keyword evidence="1" id="KW-0479">Metal-binding</keyword>
<dbReference type="GO" id="GO:0000978">
    <property type="term" value="F:RNA polymerase II cis-regulatory region sequence-specific DNA binding"/>
    <property type="evidence" value="ECO:0007669"/>
    <property type="project" value="TreeGrafter"/>
</dbReference>
<dbReference type="PANTHER" id="PTHR23235">
    <property type="entry name" value="KRUEPPEL-LIKE TRANSCRIPTION FACTOR"/>
    <property type="match status" value="1"/>
</dbReference>
<feature type="compositionally biased region" description="Low complexity" evidence="5">
    <location>
        <begin position="154"/>
        <end position="166"/>
    </location>
</feature>
<dbReference type="AlphaFoldDB" id="A0A0V1N5I4"/>
<reference evidence="7 8" key="1">
    <citation type="submission" date="2015-01" db="EMBL/GenBank/DDBJ databases">
        <title>Evolution of Trichinella species and genotypes.</title>
        <authorList>
            <person name="Korhonen P.K."/>
            <person name="Edoardo P."/>
            <person name="Giuseppe L.R."/>
            <person name="Gasser R.B."/>
        </authorList>
    </citation>
    <scope>NUCLEOTIDE SEQUENCE [LARGE SCALE GENOMIC DNA]</scope>
    <source>
        <strain evidence="7">ISS1980</strain>
    </source>
</reference>
<feature type="domain" description="C2H2-type" evidence="6">
    <location>
        <begin position="210"/>
        <end position="239"/>
    </location>
</feature>
<organism evidence="7 8">
    <name type="scientific">Trichinella papuae</name>
    <dbReference type="NCBI Taxonomy" id="268474"/>
    <lineage>
        <taxon>Eukaryota</taxon>
        <taxon>Metazoa</taxon>
        <taxon>Ecdysozoa</taxon>
        <taxon>Nematoda</taxon>
        <taxon>Enoplea</taxon>
        <taxon>Dorylaimia</taxon>
        <taxon>Trichinellida</taxon>
        <taxon>Trichinellidae</taxon>
        <taxon>Trichinella</taxon>
    </lineage>
</organism>
<feature type="region of interest" description="Disordered" evidence="5">
    <location>
        <begin position="132"/>
        <end position="172"/>
    </location>
</feature>
<dbReference type="PANTHER" id="PTHR23235:SF120">
    <property type="entry name" value="KRUPPEL-LIKE FACTOR 15"/>
    <property type="match status" value="1"/>
</dbReference>
<evidence type="ECO:0000256" key="2">
    <source>
        <dbReference type="ARBA" id="ARBA00022771"/>
    </source>
</evidence>
<dbReference type="PROSITE" id="PS50157">
    <property type="entry name" value="ZINC_FINGER_C2H2_2"/>
    <property type="match status" value="3"/>
</dbReference>
<gene>
    <name evidence="7" type="primary">Klf2</name>
    <name evidence="7" type="ORF">T10_10464</name>
</gene>
<comment type="caution">
    <text evidence="7">The sequence shown here is derived from an EMBL/GenBank/DDBJ whole genome shotgun (WGS) entry which is preliminary data.</text>
</comment>
<sequence>MNSSLVSPFQSVFNNVQTETMEQQMDNNNNSTTTMTRRRRPRKPLIPYRRISTIEYDGWTDDDDQEQNSWGGFTITVPVDQCQMDTAVQTVQTTVKMDTEAEASPSGDQKLTNSPSHPFLANLLSSMEATLKQAEERNTKQPSSHDQPTSGLRSTTITSTTISTSSARAQRRYSDRKRHYVCTFANCNKTYTKSSHLKAHFRTHTGEKPYECKWEGCSWRFARSDELTRHMRKHTGDKPFHCKLCFRAFSRSDHLTTHIRRHNMI</sequence>
<dbReference type="PROSITE" id="PS00028">
    <property type="entry name" value="ZINC_FINGER_C2H2_1"/>
    <property type="match status" value="3"/>
</dbReference>
<keyword evidence="2 4" id="KW-0863">Zinc-finger</keyword>
<evidence type="ECO:0000256" key="3">
    <source>
        <dbReference type="ARBA" id="ARBA00022833"/>
    </source>
</evidence>
<dbReference type="InterPro" id="IPR013087">
    <property type="entry name" value="Znf_C2H2_type"/>
</dbReference>
<feature type="compositionally biased region" description="Polar residues" evidence="5">
    <location>
        <begin position="106"/>
        <end position="116"/>
    </location>
</feature>
<evidence type="ECO:0000259" key="6">
    <source>
        <dbReference type="PROSITE" id="PS50157"/>
    </source>
</evidence>
<evidence type="ECO:0000313" key="8">
    <source>
        <dbReference type="Proteomes" id="UP000054843"/>
    </source>
</evidence>
<feature type="region of interest" description="Disordered" evidence="5">
    <location>
        <begin position="98"/>
        <end position="119"/>
    </location>
</feature>
<feature type="domain" description="C2H2-type" evidence="6">
    <location>
        <begin position="180"/>
        <end position="209"/>
    </location>
</feature>
<evidence type="ECO:0000256" key="1">
    <source>
        <dbReference type="ARBA" id="ARBA00022723"/>
    </source>
</evidence>
<proteinExistence type="predicted"/>
<evidence type="ECO:0000256" key="5">
    <source>
        <dbReference type="SAM" id="MobiDB-lite"/>
    </source>
</evidence>
<keyword evidence="3" id="KW-0862">Zinc</keyword>
<keyword evidence="8" id="KW-1185">Reference proteome</keyword>
<dbReference type="GO" id="GO:0000981">
    <property type="term" value="F:DNA-binding transcription factor activity, RNA polymerase II-specific"/>
    <property type="evidence" value="ECO:0007669"/>
    <property type="project" value="TreeGrafter"/>
</dbReference>
<feature type="compositionally biased region" description="Polar residues" evidence="5">
    <location>
        <begin position="140"/>
        <end position="153"/>
    </location>
</feature>
<dbReference type="FunFam" id="3.30.160.60:FF:000007">
    <property type="entry name" value="Basic krueppel-like factor 3"/>
    <property type="match status" value="1"/>
</dbReference>
<dbReference type="Gene3D" id="3.30.160.60">
    <property type="entry name" value="Classic Zinc Finger"/>
    <property type="match status" value="3"/>
</dbReference>
<dbReference type="SUPFAM" id="SSF57667">
    <property type="entry name" value="beta-beta-alpha zinc fingers"/>
    <property type="match status" value="2"/>
</dbReference>